<sequence>MERKTWIIIGAGVLAFGGVLSLFQDSDDSTADAKPRETRSAAVTPHKSTAEPSTPTTGSGVPTPDAQQRAALIRALTAVDAGLVTKEDRAVSRARSTCLDIKQGKEASAVQSNTKQRFEGGTVPTITDAQATAIVAAVKTSFCS</sequence>
<name>A0A5B8IMJ6_9ACTN</name>
<accession>A0A5B8IMJ6</accession>
<feature type="compositionally biased region" description="Low complexity" evidence="1">
    <location>
        <begin position="52"/>
        <end position="64"/>
    </location>
</feature>
<dbReference type="OrthoDB" id="4326380at2"/>
<dbReference type="Proteomes" id="UP000320580">
    <property type="component" value="Chromosome"/>
</dbReference>
<dbReference type="KEGG" id="sqz:FQU76_28480"/>
<gene>
    <name evidence="3" type="ORF">FQU76_28480</name>
</gene>
<proteinExistence type="predicted"/>
<feature type="domain" description="DUF732" evidence="2">
    <location>
        <begin position="80"/>
        <end position="143"/>
    </location>
</feature>
<dbReference type="EMBL" id="CP042266">
    <property type="protein sequence ID" value="QDY79822.1"/>
    <property type="molecule type" value="Genomic_DNA"/>
</dbReference>
<dbReference type="InterPro" id="IPR007969">
    <property type="entry name" value="DUF732"/>
</dbReference>
<organism evidence="3 4">
    <name type="scientific">Streptomyces qinzhouensis</name>
    <dbReference type="NCBI Taxonomy" id="2599401"/>
    <lineage>
        <taxon>Bacteria</taxon>
        <taxon>Bacillati</taxon>
        <taxon>Actinomycetota</taxon>
        <taxon>Actinomycetes</taxon>
        <taxon>Kitasatosporales</taxon>
        <taxon>Streptomycetaceae</taxon>
        <taxon>Streptomyces</taxon>
    </lineage>
</organism>
<evidence type="ECO:0000313" key="4">
    <source>
        <dbReference type="Proteomes" id="UP000320580"/>
    </source>
</evidence>
<dbReference type="Pfam" id="PF05305">
    <property type="entry name" value="DUF732"/>
    <property type="match status" value="1"/>
</dbReference>
<feature type="region of interest" description="Disordered" evidence="1">
    <location>
        <begin position="26"/>
        <end position="66"/>
    </location>
</feature>
<evidence type="ECO:0000313" key="3">
    <source>
        <dbReference type="EMBL" id="QDY79822.1"/>
    </source>
</evidence>
<dbReference type="AlphaFoldDB" id="A0A5B8IMJ6"/>
<dbReference type="RefSeq" id="WP_146483105.1">
    <property type="nucleotide sequence ID" value="NZ_CP042266.1"/>
</dbReference>
<evidence type="ECO:0000256" key="1">
    <source>
        <dbReference type="SAM" id="MobiDB-lite"/>
    </source>
</evidence>
<keyword evidence="4" id="KW-1185">Reference proteome</keyword>
<reference evidence="3 4" key="1">
    <citation type="submission" date="2019-07" db="EMBL/GenBank/DDBJ databases">
        <authorList>
            <person name="Zhu P."/>
        </authorList>
    </citation>
    <scope>NUCLEOTIDE SEQUENCE [LARGE SCALE GENOMIC DNA]</scope>
    <source>
        <strain evidence="3 4">SSL-25</strain>
    </source>
</reference>
<evidence type="ECO:0000259" key="2">
    <source>
        <dbReference type="Pfam" id="PF05305"/>
    </source>
</evidence>
<protein>
    <recommendedName>
        <fullName evidence="2">DUF732 domain-containing protein</fullName>
    </recommendedName>
</protein>